<dbReference type="Proteomes" id="UP001472677">
    <property type="component" value="Unassembled WGS sequence"/>
</dbReference>
<protein>
    <recommendedName>
        <fullName evidence="1">F-box domain-containing protein</fullName>
    </recommendedName>
</protein>
<dbReference type="SUPFAM" id="SSF81383">
    <property type="entry name" value="F-box domain"/>
    <property type="match status" value="1"/>
</dbReference>
<dbReference type="PANTHER" id="PTHR31672:SF13">
    <property type="entry name" value="F-BOX PROTEIN CPR30-LIKE"/>
    <property type="match status" value="1"/>
</dbReference>
<dbReference type="InterPro" id="IPR001810">
    <property type="entry name" value="F-box_dom"/>
</dbReference>
<dbReference type="InterPro" id="IPR036047">
    <property type="entry name" value="F-box-like_dom_sf"/>
</dbReference>
<organism evidence="2 3">
    <name type="scientific">Hibiscus sabdariffa</name>
    <name type="common">roselle</name>
    <dbReference type="NCBI Taxonomy" id="183260"/>
    <lineage>
        <taxon>Eukaryota</taxon>
        <taxon>Viridiplantae</taxon>
        <taxon>Streptophyta</taxon>
        <taxon>Embryophyta</taxon>
        <taxon>Tracheophyta</taxon>
        <taxon>Spermatophyta</taxon>
        <taxon>Magnoliopsida</taxon>
        <taxon>eudicotyledons</taxon>
        <taxon>Gunneridae</taxon>
        <taxon>Pentapetalae</taxon>
        <taxon>rosids</taxon>
        <taxon>malvids</taxon>
        <taxon>Malvales</taxon>
        <taxon>Malvaceae</taxon>
        <taxon>Malvoideae</taxon>
        <taxon>Hibiscus</taxon>
    </lineage>
</organism>
<name>A0ABR2C2I9_9ROSI</name>
<proteinExistence type="predicted"/>
<accession>A0ABR2C2I9</accession>
<dbReference type="EMBL" id="JBBPBM010000069">
    <property type="protein sequence ID" value="KAK8513354.1"/>
    <property type="molecule type" value="Genomic_DNA"/>
</dbReference>
<evidence type="ECO:0000259" key="1">
    <source>
        <dbReference type="PROSITE" id="PS50181"/>
    </source>
</evidence>
<dbReference type="Pfam" id="PF07734">
    <property type="entry name" value="FBA_1"/>
    <property type="match status" value="1"/>
</dbReference>
<evidence type="ECO:0000313" key="2">
    <source>
        <dbReference type="EMBL" id="KAK8513354.1"/>
    </source>
</evidence>
<keyword evidence="3" id="KW-1185">Reference proteome</keyword>
<dbReference type="InterPro" id="IPR050796">
    <property type="entry name" value="SCF_F-box_component"/>
</dbReference>
<dbReference type="CDD" id="cd22157">
    <property type="entry name" value="F-box_AtFBW1-like"/>
    <property type="match status" value="1"/>
</dbReference>
<dbReference type="NCBIfam" id="TIGR01640">
    <property type="entry name" value="F_box_assoc_1"/>
    <property type="match status" value="1"/>
</dbReference>
<dbReference type="InterPro" id="IPR015915">
    <property type="entry name" value="Kelch-typ_b-propeller"/>
</dbReference>
<gene>
    <name evidence="2" type="ORF">V6N12_052548</name>
</gene>
<dbReference type="Gene3D" id="1.20.1280.50">
    <property type="match status" value="1"/>
</dbReference>
<comment type="caution">
    <text evidence="2">The sequence shown here is derived from an EMBL/GenBank/DDBJ whole genome shotgun (WGS) entry which is preliminary data.</text>
</comment>
<evidence type="ECO:0000313" key="3">
    <source>
        <dbReference type="Proteomes" id="UP001472677"/>
    </source>
</evidence>
<sequence length="383" mass="43373">MSPTRKKLEAATRRQPNQHVPEDIIVEILSRLPVKSLCRFKCVSKAWRNLISDPQFVKLQLNQSIKSKRLTYVIGRLIDFPRRLELDYDSLVSGHEAKMVAEHSSFGLKFNGNGLKMKLWGSCNGLLCVFAPPRTLALVNPSTRETKTILSDHDLNIRFDFAFMHPIFGGFGYDSFNDDYKVVNIDSVAYHIPTVVYIYSLKNCAWSRIGDFPYDGRTETSIRGYSVHMNGVVYWITRYGSEPALSITALDLTKQEFSRIPTPLANNVWGELYAMGGNLCIGTRDYPQEVYEFWVMDIYGVLESWRRIGLTLDCGNVPSVLDFPRSKEALIITEGSLFIYNHRNGSLKEVNIGEIPTGYTKALLNFGFSYMESIVALQTAGQG</sequence>
<dbReference type="InterPro" id="IPR017451">
    <property type="entry name" value="F-box-assoc_interact_dom"/>
</dbReference>
<dbReference type="PROSITE" id="PS50181">
    <property type="entry name" value="FBOX"/>
    <property type="match status" value="1"/>
</dbReference>
<dbReference type="Gene3D" id="2.120.10.80">
    <property type="entry name" value="Kelch-type beta propeller"/>
    <property type="match status" value="1"/>
</dbReference>
<dbReference type="Pfam" id="PF00646">
    <property type="entry name" value="F-box"/>
    <property type="match status" value="1"/>
</dbReference>
<dbReference type="SMART" id="SM00256">
    <property type="entry name" value="FBOX"/>
    <property type="match status" value="1"/>
</dbReference>
<dbReference type="PANTHER" id="PTHR31672">
    <property type="entry name" value="BNACNNG10540D PROTEIN"/>
    <property type="match status" value="1"/>
</dbReference>
<dbReference type="InterPro" id="IPR006527">
    <property type="entry name" value="F-box-assoc_dom_typ1"/>
</dbReference>
<reference evidence="2 3" key="1">
    <citation type="journal article" date="2024" name="G3 (Bethesda)">
        <title>Genome assembly of Hibiscus sabdariffa L. provides insights into metabolisms of medicinal natural products.</title>
        <authorList>
            <person name="Kim T."/>
        </authorList>
    </citation>
    <scope>NUCLEOTIDE SEQUENCE [LARGE SCALE GENOMIC DNA]</scope>
    <source>
        <strain evidence="2">TK-2024</strain>
        <tissue evidence="2">Old leaves</tissue>
    </source>
</reference>
<feature type="domain" description="F-box" evidence="1">
    <location>
        <begin position="14"/>
        <end position="59"/>
    </location>
</feature>